<gene>
    <name evidence="5" type="ORF">UX22_C0007G0024</name>
</gene>
<dbReference type="AlphaFoldDB" id="A0A0G1N4N4"/>
<dbReference type="EMBL" id="LCLJ01000007">
    <property type="protein sequence ID" value="KKU15566.1"/>
    <property type="molecule type" value="Genomic_DNA"/>
</dbReference>
<dbReference type="PROSITE" id="PS00143">
    <property type="entry name" value="INSULINASE"/>
    <property type="match status" value="1"/>
</dbReference>
<feature type="domain" description="Peptidase M16 N-terminal" evidence="3">
    <location>
        <begin position="20"/>
        <end position="163"/>
    </location>
</feature>
<accession>A0A0G1N4N4</accession>
<dbReference type="InterPro" id="IPR011249">
    <property type="entry name" value="Metalloenz_LuxS/M16"/>
</dbReference>
<dbReference type="InterPro" id="IPR007863">
    <property type="entry name" value="Peptidase_M16_C"/>
</dbReference>
<name>A0A0G1N4N4_9BACT</name>
<organism evidence="5 6">
    <name type="scientific">Candidatus Jorgensenbacteria bacterium GW2011_GWA2_45_9</name>
    <dbReference type="NCBI Taxonomy" id="1618663"/>
    <lineage>
        <taxon>Bacteria</taxon>
        <taxon>Candidatus Joergenseniibacteriota</taxon>
    </lineage>
</organism>
<proteinExistence type="inferred from homology"/>
<dbReference type="Pfam" id="PF00675">
    <property type="entry name" value="Peptidase_M16"/>
    <property type="match status" value="1"/>
</dbReference>
<dbReference type="Gene3D" id="3.30.830.10">
    <property type="entry name" value="Metalloenzyme, LuxS/M16 peptidase-like"/>
    <property type="match status" value="2"/>
</dbReference>
<dbReference type="PANTHER" id="PTHR11851">
    <property type="entry name" value="METALLOPROTEASE"/>
    <property type="match status" value="1"/>
</dbReference>
<comment type="caution">
    <text evidence="5">The sequence shown here is derived from an EMBL/GenBank/DDBJ whole genome shotgun (WGS) entry which is preliminary data.</text>
</comment>
<dbReference type="GO" id="GO:0004222">
    <property type="term" value="F:metalloendopeptidase activity"/>
    <property type="evidence" value="ECO:0007669"/>
    <property type="project" value="InterPro"/>
</dbReference>
<dbReference type="Proteomes" id="UP000034727">
    <property type="component" value="Unassembled WGS sequence"/>
</dbReference>
<dbReference type="PANTHER" id="PTHR11851:SF49">
    <property type="entry name" value="MITOCHONDRIAL-PROCESSING PEPTIDASE SUBUNIT ALPHA"/>
    <property type="match status" value="1"/>
</dbReference>
<sequence>MNKVSRIKLKNGLRLLVVPNPESLATTIYVFVATGSKYEDKKTNGLSHFLEHMCFKSTRKRPRPIDIASDLDGIGAQYNALTTHEYTGYYAKVQNSSFQKAFDVISDLYLHPVFRDDDVNTERGVITEEINMYEDSPKSKVGEIFMELLYGNQPAGRSVLGTKENIAKFSKNDLISYRKNNYLPCSTVVVISGKISASEAASLVKKEFSLLARGEKMSKLKVVERQNSPAEKLFYKKSEQSHLMLGLRTFPAADERRYSLSVLAEVLGGGMSSRLFKKVRDELGAAYYVRAETDFFSDHGFLSVDAGVDHRKLEAVIAAIVSELKRLKKEKVGDIELIKAKEHLIGDLFLSIETSDALGYFYGTQEIMDMKPSSPFEIARKIRQVTSEDILKTAGGIVKNNRLNMALVGPFKNRSFADILKV</sequence>
<dbReference type="InterPro" id="IPR001431">
    <property type="entry name" value="Pept_M16_Zn_BS"/>
</dbReference>
<dbReference type="Pfam" id="PF05193">
    <property type="entry name" value="Peptidase_M16_C"/>
    <property type="match status" value="1"/>
</dbReference>
<feature type="domain" description="Peptidase M16 C-terminal" evidence="4">
    <location>
        <begin position="168"/>
        <end position="342"/>
    </location>
</feature>
<dbReference type="InterPro" id="IPR011765">
    <property type="entry name" value="Pept_M16_N"/>
</dbReference>
<evidence type="ECO:0000256" key="2">
    <source>
        <dbReference type="RuleBase" id="RU004447"/>
    </source>
</evidence>
<evidence type="ECO:0000313" key="6">
    <source>
        <dbReference type="Proteomes" id="UP000034727"/>
    </source>
</evidence>
<dbReference type="SUPFAM" id="SSF63411">
    <property type="entry name" value="LuxS/MPP-like metallohydrolase"/>
    <property type="match status" value="2"/>
</dbReference>
<comment type="similarity">
    <text evidence="1 2">Belongs to the peptidase M16 family.</text>
</comment>
<protein>
    <submittedName>
        <fullName evidence="5">Peptidase M16 domain protein</fullName>
    </submittedName>
</protein>
<dbReference type="InterPro" id="IPR050361">
    <property type="entry name" value="MPP/UQCRC_Complex"/>
</dbReference>
<evidence type="ECO:0000313" key="5">
    <source>
        <dbReference type="EMBL" id="KKU15566.1"/>
    </source>
</evidence>
<dbReference type="GO" id="GO:0006508">
    <property type="term" value="P:proteolysis"/>
    <property type="evidence" value="ECO:0007669"/>
    <property type="project" value="InterPro"/>
</dbReference>
<reference evidence="5 6" key="1">
    <citation type="journal article" date="2015" name="Nature">
        <title>rRNA introns, odd ribosomes, and small enigmatic genomes across a large radiation of phyla.</title>
        <authorList>
            <person name="Brown C.T."/>
            <person name="Hug L.A."/>
            <person name="Thomas B.C."/>
            <person name="Sharon I."/>
            <person name="Castelle C.J."/>
            <person name="Singh A."/>
            <person name="Wilkins M.J."/>
            <person name="Williams K.H."/>
            <person name="Banfield J.F."/>
        </authorList>
    </citation>
    <scope>NUCLEOTIDE SEQUENCE [LARGE SCALE GENOMIC DNA]</scope>
</reference>
<evidence type="ECO:0000259" key="4">
    <source>
        <dbReference type="Pfam" id="PF05193"/>
    </source>
</evidence>
<dbReference type="GO" id="GO:0046872">
    <property type="term" value="F:metal ion binding"/>
    <property type="evidence" value="ECO:0007669"/>
    <property type="project" value="InterPro"/>
</dbReference>
<evidence type="ECO:0000259" key="3">
    <source>
        <dbReference type="Pfam" id="PF00675"/>
    </source>
</evidence>
<evidence type="ECO:0000256" key="1">
    <source>
        <dbReference type="ARBA" id="ARBA00007261"/>
    </source>
</evidence>